<comment type="caution">
    <text evidence="1">The sequence shown here is derived from an EMBL/GenBank/DDBJ whole genome shotgun (WGS) entry which is preliminary data.</text>
</comment>
<keyword evidence="1" id="KW-0418">Kinase</keyword>
<dbReference type="EMBL" id="JAUTXU010000190">
    <property type="protein sequence ID" value="KAK3700023.1"/>
    <property type="molecule type" value="Genomic_DNA"/>
</dbReference>
<keyword evidence="2" id="KW-1185">Reference proteome</keyword>
<evidence type="ECO:0000313" key="2">
    <source>
        <dbReference type="Proteomes" id="UP001281147"/>
    </source>
</evidence>
<protein>
    <submittedName>
        <fullName evidence="1">TFIIH complex serine/threonine-protein kinase subunit kin28</fullName>
        <ecNumber evidence="1">2.7.11.2</ecNumber>
    </submittedName>
</protein>
<reference evidence="1" key="1">
    <citation type="submission" date="2023-07" db="EMBL/GenBank/DDBJ databases">
        <title>Black Yeasts Isolated from many extreme environments.</title>
        <authorList>
            <person name="Coleine C."/>
            <person name="Stajich J.E."/>
            <person name="Selbmann L."/>
        </authorList>
    </citation>
    <scope>NUCLEOTIDE SEQUENCE</scope>
    <source>
        <strain evidence="1">CCFEE 5714</strain>
    </source>
</reference>
<accession>A0ACC3MPI0</accession>
<dbReference type="Proteomes" id="UP001281147">
    <property type="component" value="Unassembled WGS sequence"/>
</dbReference>
<dbReference type="EC" id="2.7.11.2" evidence="1"/>
<evidence type="ECO:0000313" key="1">
    <source>
        <dbReference type="EMBL" id="KAK3700023.1"/>
    </source>
</evidence>
<sequence length="397" mass="44443">MATSPALDVPPEQPPHKRQKTATTTSSLHKPNPSSPPTTDVASHLDTLERSKYRKGAKLGSGQYADVFSATLISDPTRIVAIKKIKVGPEAREFGISYDSLREIKFLQELEHPNIIKLHAVFSTKNQNLNLVLEHLPQGDLLKLIQDTANISYTPADIKAWMLQLMRATWFCHQNYILHRDIKPNNLLIAANGEIKLADFGLARSFADPFQPMTYNTITIWYRPPELFFQAQYYGDRVDIWSSRDVLFRAWPETEMGMVKLICEKVGTPTESNWPGVSKLKGYVTPSEITPLRPFEYWKQSFRAIGDTGVDLLMKMLTLDPRKRLSADMVLRHGYWTAEPRPSRLEDLPRKGGGAEAMGEDLTRRGGEVPEVNGKGGGKGGKRGDGVARKIDFGGLG</sequence>
<organism evidence="1 2">
    <name type="scientific">Vermiconidia calcicola</name>
    <dbReference type="NCBI Taxonomy" id="1690605"/>
    <lineage>
        <taxon>Eukaryota</taxon>
        <taxon>Fungi</taxon>
        <taxon>Dikarya</taxon>
        <taxon>Ascomycota</taxon>
        <taxon>Pezizomycotina</taxon>
        <taxon>Dothideomycetes</taxon>
        <taxon>Dothideomycetidae</taxon>
        <taxon>Mycosphaerellales</taxon>
        <taxon>Extremaceae</taxon>
        <taxon>Vermiconidia</taxon>
    </lineage>
</organism>
<gene>
    <name evidence="1" type="primary">KIN28_2</name>
    <name evidence="1" type="ORF">LTR37_016183</name>
</gene>
<name>A0ACC3MPI0_9PEZI</name>
<keyword evidence="1" id="KW-0808">Transferase</keyword>
<proteinExistence type="predicted"/>